<protein>
    <submittedName>
        <fullName evidence="3">Amidohydrolase family protein</fullName>
    </submittedName>
</protein>
<name>A0ABX0R4W5_9GAMM</name>
<feature type="domain" description="Amidohydrolase-related" evidence="2">
    <location>
        <begin position="29"/>
        <end position="336"/>
    </location>
</feature>
<reference evidence="3 4" key="1">
    <citation type="journal article" date="2019" name="bioRxiv">
        <title>Bacteria contribute to plant secondary compound degradation in a generalist herbivore system.</title>
        <authorList>
            <person name="Francoeur C.B."/>
            <person name="Khadempour L."/>
            <person name="Moreira-Soto R.D."/>
            <person name="Gotting K."/>
            <person name="Book A.J."/>
            <person name="Pinto-Tomas A.A."/>
            <person name="Keefover-Ring K."/>
            <person name="Currie C.R."/>
        </authorList>
    </citation>
    <scope>NUCLEOTIDE SEQUENCE [LARGE SCALE GENOMIC DNA]</scope>
    <source>
        <strain evidence="3">Acro-835</strain>
    </source>
</reference>
<dbReference type="EMBL" id="VWXF01000001">
    <property type="protein sequence ID" value="NIF20451.1"/>
    <property type="molecule type" value="Genomic_DNA"/>
</dbReference>
<gene>
    <name evidence="3" type="ORF">F3J40_02315</name>
</gene>
<dbReference type="InterPro" id="IPR006680">
    <property type="entry name" value="Amidohydro-rel"/>
</dbReference>
<proteinExistence type="inferred from homology"/>
<comment type="similarity">
    <text evidence="1">Belongs to the metallo-dependent hydrolases superfamily.</text>
</comment>
<dbReference type="Pfam" id="PF04909">
    <property type="entry name" value="Amidohydro_2"/>
    <property type="match status" value="1"/>
</dbReference>
<dbReference type="InterPro" id="IPR032466">
    <property type="entry name" value="Metal_Hydrolase"/>
</dbReference>
<dbReference type="SUPFAM" id="SSF51556">
    <property type="entry name" value="Metallo-dependent hydrolases"/>
    <property type="match status" value="1"/>
</dbReference>
<dbReference type="PANTHER" id="PTHR43569:SF1">
    <property type="entry name" value="BLL3371 PROTEIN"/>
    <property type="match status" value="1"/>
</dbReference>
<comment type="caution">
    <text evidence="3">The sequence shown here is derived from an EMBL/GenBank/DDBJ whole genome shotgun (WGS) entry which is preliminary data.</text>
</comment>
<dbReference type="PANTHER" id="PTHR43569">
    <property type="entry name" value="AMIDOHYDROLASE"/>
    <property type="match status" value="1"/>
</dbReference>
<evidence type="ECO:0000313" key="4">
    <source>
        <dbReference type="Proteomes" id="UP001515683"/>
    </source>
</evidence>
<dbReference type="Proteomes" id="UP001515683">
    <property type="component" value="Unassembled WGS sequence"/>
</dbReference>
<sequence>MSTSNYLPVREAWLASGTEAALEPDLPIIDAHHHFYDRPGWQYLLEEYLADVQSGHNITASVFMQALTRYRTEGPEALRPVGEVAYVADATAHQQLLRPRVAEGIIGYADLRLGAAVREVLDAELAASHGRLRGVRHLVAWDEDPSLVNPLSAAPAGLLLDKDYQAGVEQLADFGLNYEAWLFFTQLPELFALAQRFPETRIVINHCGGVVRIARYANHPETVFAQWAHAMRQLAQLPNVYVKLGGLGMRINGFNFEQGERPPTSAALAEAWQPWMMTCIDAFGVERCMFESNFPVDKGSYPYSNGWNAFKRLTAGASAAERDWLFRGTASRVYQLEM</sequence>
<evidence type="ECO:0000313" key="3">
    <source>
        <dbReference type="EMBL" id="NIF20451.1"/>
    </source>
</evidence>
<accession>A0ABX0R4W5</accession>
<dbReference type="InterPro" id="IPR052350">
    <property type="entry name" value="Metallo-dep_Lactonases"/>
</dbReference>
<dbReference type="Gene3D" id="3.20.20.140">
    <property type="entry name" value="Metal-dependent hydrolases"/>
    <property type="match status" value="1"/>
</dbReference>
<keyword evidence="4" id="KW-1185">Reference proteome</keyword>
<evidence type="ECO:0000259" key="2">
    <source>
        <dbReference type="Pfam" id="PF04909"/>
    </source>
</evidence>
<organism evidence="3 4">
    <name type="scientific">Candidatus Pantoea multigeneris</name>
    <dbReference type="NCBI Taxonomy" id="2608357"/>
    <lineage>
        <taxon>Bacteria</taxon>
        <taxon>Pseudomonadati</taxon>
        <taxon>Pseudomonadota</taxon>
        <taxon>Gammaproteobacteria</taxon>
        <taxon>Enterobacterales</taxon>
        <taxon>Erwiniaceae</taxon>
        <taxon>Pantoea</taxon>
    </lineage>
</organism>
<evidence type="ECO:0000256" key="1">
    <source>
        <dbReference type="ARBA" id="ARBA00038310"/>
    </source>
</evidence>
<dbReference type="RefSeq" id="WP_167012429.1">
    <property type="nucleotide sequence ID" value="NZ_VWXF01000001.1"/>
</dbReference>